<name>A0A2T0WH23_9BACT</name>
<dbReference type="AlphaFoldDB" id="A0A2T0WH23"/>
<keyword evidence="2" id="KW-1185">Reference proteome</keyword>
<gene>
    <name evidence="1" type="ORF">CLW00_11086</name>
</gene>
<dbReference type="RefSeq" id="WP_106134764.1">
    <property type="nucleotide sequence ID" value="NZ_PVTR01000010.1"/>
</dbReference>
<comment type="caution">
    <text evidence="1">The sequence shown here is derived from an EMBL/GenBank/DDBJ whole genome shotgun (WGS) entry which is preliminary data.</text>
</comment>
<evidence type="ECO:0000313" key="1">
    <source>
        <dbReference type="EMBL" id="PRY85955.1"/>
    </source>
</evidence>
<reference evidence="1 2" key="1">
    <citation type="submission" date="2018-03" db="EMBL/GenBank/DDBJ databases">
        <title>Genomic Encyclopedia of Archaeal and Bacterial Type Strains, Phase II (KMG-II): from individual species to whole genera.</title>
        <authorList>
            <person name="Goeker M."/>
        </authorList>
    </citation>
    <scope>NUCLEOTIDE SEQUENCE [LARGE SCALE GENOMIC DNA]</scope>
    <source>
        <strain evidence="1 2">DSM 27929</strain>
    </source>
</reference>
<sequence length="74" mass="8466">MGVAELKLKLHQTIDSIDDKDKLEALYILLKDTKSKYASMNIKDYINAIDEAIAQIKAGDFSLVEDFEKESENW</sequence>
<proteinExistence type="predicted"/>
<evidence type="ECO:0000313" key="2">
    <source>
        <dbReference type="Proteomes" id="UP000238157"/>
    </source>
</evidence>
<protein>
    <submittedName>
        <fullName evidence="1">Uncharacterized protein</fullName>
    </submittedName>
</protein>
<dbReference type="OrthoDB" id="981796at2"/>
<dbReference type="EMBL" id="PVTR01000010">
    <property type="protein sequence ID" value="PRY85955.1"/>
    <property type="molecule type" value="Genomic_DNA"/>
</dbReference>
<organism evidence="1 2">
    <name type="scientific">Mongoliibacter ruber</name>
    <dbReference type="NCBI Taxonomy" id="1750599"/>
    <lineage>
        <taxon>Bacteria</taxon>
        <taxon>Pseudomonadati</taxon>
        <taxon>Bacteroidota</taxon>
        <taxon>Cytophagia</taxon>
        <taxon>Cytophagales</taxon>
        <taxon>Cyclobacteriaceae</taxon>
        <taxon>Mongoliibacter</taxon>
    </lineage>
</organism>
<accession>A0A2T0WH23</accession>
<dbReference type="Proteomes" id="UP000238157">
    <property type="component" value="Unassembled WGS sequence"/>
</dbReference>